<feature type="non-terminal residue" evidence="2">
    <location>
        <position position="246"/>
    </location>
</feature>
<protein>
    <recommendedName>
        <fullName evidence="4">DUF1275 domain protein</fullName>
    </recommendedName>
</protein>
<dbReference type="AlphaFoldDB" id="A0A6G1KIT5"/>
<dbReference type="PANTHER" id="PTHR37488">
    <property type="entry name" value="DUF1275 DOMAIN-CONTAINING PROTEIN"/>
    <property type="match status" value="1"/>
</dbReference>
<dbReference type="PANTHER" id="PTHR37488:SF7">
    <property type="entry name" value="DUF1275 DOMAIN PROTEIN"/>
    <property type="match status" value="1"/>
</dbReference>
<sequence>LLDDINLTWADVPILSCSLVSGLVDSVAFNAGSVFVSMQTGNTIFLALGAAGLPAGQPRMWVRALVSLCAFWLGCCFFSSARHVYPKRKATLSTSFFIQASLIFISAALAQSKIAPAFGYTNLDPQKAAHDQAKIQADEDHWAVQLIIALLSFQSSGQIVLSRTLGFNEIPTNVVTSLYCDLLSDQDLFAPLTANVKRNRRLVAVALLFAGGIAGGWLQRSSAGMAGALWIAGSVKMVVAFAWLVW</sequence>
<feature type="transmembrane region" description="Helical" evidence="1">
    <location>
        <begin position="28"/>
        <end position="48"/>
    </location>
</feature>
<feature type="transmembrane region" description="Helical" evidence="1">
    <location>
        <begin position="225"/>
        <end position="245"/>
    </location>
</feature>
<keyword evidence="1" id="KW-0812">Transmembrane</keyword>
<dbReference type="OrthoDB" id="5288586at2759"/>
<gene>
    <name evidence="2" type="ORF">K504DRAFT_362570</name>
</gene>
<evidence type="ECO:0000313" key="3">
    <source>
        <dbReference type="Proteomes" id="UP000799428"/>
    </source>
</evidence>
<dbReference type="Proteomes" id="UP000799428">
    <property type="component" value="Unassembled WGS sequence"/>
</dbReference>
<evidence type="ECO:0000313" key="2">
    <source>
        <dbReference type="EMBL" id="KAF2712816.1"/>
    </source>
</evidence>
<dbReference type="Pfam" id="PF06912">
    <property type="entry name" value="DUF1275"/>
    <property type="match status" value="1"/>
</dbReference>
<evidence type="ECO:0000256" key="1">
    <source>
        <dbReference type="SAM" id="Phobius"/>
    </source>
</evidence>
<organism evidence="2 3">
    <name type="scientific">Pleomassaria siparia CBS 279.74</name>
    <dbReference type="NCBI Taxonomy" id="1314801"/>
    <lineage>
        <taxon>Eukaryota</taxon>
        <taxon>Fungi</taxon>
        <taxon>Dikarya</taxon>
        <taxon>Ascomycota</taxon>
        <taxon>Pezizomycotina</taxon>
        <taxon>Dothideomycetes</taxon>
        <taxon>Pleosporomycetidae</taxon>
        <taxon>Pleosporales</taxon>
        <taxon>Pleomassariaceae</taxon>
        <taxon>Pleomassaria</taxon>
    </lineage>
</organism>
<dbReference type="InterPro" id="IPR010699">
    <property type="entry name" value="DUF1275"/>
</dbReference>
<name>A0A6G1KIT5_9PLEO</name>
<feature type="transmembrane region" description="Helical" evidence="1">
    <location>
        <begin position="92"/>
        <end position="110"/>
    </location>
</feature>
<keyword evidence="1" id="KW-0472">Membrane</keyword>
<feature type="non-terminal residue" evidence="2">
    <location>
        <position position="1"/>
    </location>
</feature>
<keyword evidence="1" id="KW-1133">Transmembrane helix</keyword>
<proteinExistence type="predicted"/>
<feature type="transmembrane region" description="Helical" evidence="1">
    <location>
        <begin position="60"/>
        <end position="80"/>
    </location>
</feature>
<accession>A0A6G1KIT5</accession>
<reference evidence="2" key="1">
    <citation type="journal article" date="2020" name="Stud. Mycol.">
        <title>101 Dothideomycetes genomes: a test case for predicting lifestyles and emergence of pathogens.</title>
        <authorList>
            <person name="Haridas S."/>
            <person name="Albert R."/>
            <person name="Binder M."/>
            <person name="Bloem J."/>
            <person name="Labutti K."/>
            <person name="Salamov A."/>
            <person name="Andreopoulos B."/>
            <person name="Baker S."/>
            <person name="Barry K."/>
            <person name="Bills G."/>
            <person name="Bluhm B."/>
            <person name="Cannon C."/>
            <person name="Castanera R."/>
            <person name="Culley D."/>
            <person name="Daum C."/>
            <person name="Ezra D."/>
            <person name="Gonzalez J."/>
            <person name="Henrissat B."/>
            <person name="Kuo A."/>
            <person name="Liang C."/>
            <person name="Lipzen A."/>
            <person name="Lutzoni F."/>
            <person name="Magnuson J."/>
            <person name="Mondo S."/>
            <person name="Nolan M."/>
            <person name="Ohm R."/>
            <person name="Pangilinan J."/>
            <person name="Park H.-J."/>
            <person name="Ramirez L."/>
            <person name="Alfaro M."/>
            <person name="Sun H."/>
            <person name="Tritt A."/>
            <person name="Yoshinaga Y."/>
            <person name="Zwiers L.-H."/>
            <person name="Turgeon B."/>
            <person name="Goodwin S."/>
            <person name="Spatafora J."/>
            <person name="Crous P."/>
            <person name="Grigoriev I."/>
        </authorList>
    </citation>
    <scope>NUCLEOTIDE SEQUENCE</scope>
    <source>
        <strain evidence="2">CBS 279.74</strain>
    </source>
</reference>
<evidence type="ECO:0008006" key="4">
    <source>
        <dbReference type="Google" id="ProtNLM"/>
    </source>
</evidence>
<dbReference type="EMBL" id="MU005766">
    <property type="protein sequence ID" value="KAF2712816.1"/>
    <property type="molecule type" value="Genomic_DNA"/>
</dbReference>
<keyword evidence="3" id="KW-1185">Reference proteome</keyword>
<feature type="transmembrane region" description="Helical" evidence="1">
    <location>
        <begin position="202"/>
        <end position="219"/>
    </location>
</feature>